<gene>
    <name evidence="1" type="ORF">GNZ13_37720</name>
</gene>
<sequence length="53" mass="5719">MDKMTQANAALIEQAASAARLLEEQANKLKTTESSFKLFDANKQMLEACSAVG</sequence>
<dbReference type="AlphaFoldDB" id="A0A972NUV8"/>
<accession>A0A972NUV8</accession>
<proteinExistence type="predicted"/>
<evidence type="ECO:0008006" key="3">
    <source>
        <dbReference type="Google" id="ProtNLM"/>
    </source>
</evidence>
<dbReference type="RefSeq" id="WP_172174495.1">
    <property type="nucleotide sequence ID" value="NZ_WOEZ01000210.1"/>
</dbReference>
<reference evidence="1 2" key="1">
    <citation type="submission" date="2019-11" db="EMBL/GenBank/DDBJ databases">
        <title>Metabolism of dissolved organic matter in forest soils.</title>
        <authorList>
            <person name="Cyle K.T."/>
            <person name="Wilhelm R.C."/>
            <person name="Martinez C.E."/>
        </authorList>
    </citation>
    <scope>NUCLEOTIDE SEQUENCE [LARGE SCALE GENOMIC DNA]</scope>
    <source>
        <strain evidence="1 2">5N</strain>
    </source>
</reference>
<keyword evidence="2" id="KW-1185">Reference proteome</keyword>
<dbReference type="Proteomes" id="UP000655523">
    <property type="component" value="Unassembled WGS sequence"/>
</dbReference>
<evidence type="ECO:0000313" key="1">
    <source>
        <dbReference type="EMBL" id="NPT60141.1"/>
    </source>
</evidence>
<evidence type="ECO:0000313" key="2">
    <source>
        <dbReference type="Proteomes" id="UP000655523"/>
    </source>
</evidence>
<name>A0A972NUV8_9BURK</name>
<dbReference type="EMBL" id="WOEZ01000210">
    <property type="protein sequence ID" value="NPT60141.1"/>
    <property type="molecule type" value="Genomic_DNA"/>
</dbReference>
<protein>
    <recommendedName>
        <fullName evidence="3">Methyl-accepting chemotaxis protein</fullName>
    </recommendedName>
</protein>
<organism evidence="1 2">
    <name type="scientific">Paraburkholderia elongata</name>
    <dbReference type="NCBI Taxonomy" id="2675747"/>
    <lineage>
        <taxon>Bacteria</taxon>
        <taxon>Pseudomonadati</taxon>
        <taxon>Pseudomonadota</taxon>
        <taxon>Betaproteobacteria</taxon>
        <taxon>Burkholderiales</taxon>
        <taxon>Burkholderiaceae</taxon>
        <taxon>Paraburkholderia</taxon>
    </lineage>
</organism>
<comment type="caution">
    <text evidence="1">The sequence shown here is derived from an EMBL/GenBank/DDBJ whole genome shotgun (WGS) entry which is preliminary data.</text>
</comment>